<dbReference type="InParanoid" id="H0EET0"/>
<dbReference type="InterPro" id="IPR036265">
    <property type="entry name" value="HIT-like_sf"/>
</dbReference>
<dbReference type="PROSITE" id="PS51084">
    <property type="entry name" value="HIT_2"/>
    <property type="match status" value="1"/>
</dbReference>
<name>H0EET0_GLAL7</name>
<dbReference type="InterPro" id="IPR039383">
    <property type="entry name" value="FHIT"/>
</dbReference>
<dbReference type="EC" id="3.6.1.29" evidence="7"/>
<accession>H0EET0</accession>
<feature type="site" description="Important for induction of apoptosis" evidence="5">
    <location>
        <position position="122"/>
    </location>
</feature>
<dbReference type="Proteomes" id="UP000005446">
    <property type="component" value="Unassembled WGS sequence"/>
</dbReference>
<dbReference type="AlphaFoldDB" id="H0EET0"/>
<evidence type="ECO:0000313" key="9">
    <source>
        <dbReference type="EMBL" id="EHL02993.1"/>
    </source>
</evidence>
<keyword evidence="2 7" id="KW-0378">Hydrolase</keyword>
<proteinExistence type="predicted"/>
<dbReference type="EMBL" id="AGUE01000016">
    <property type="protein sequence ID" value="EHL02993.1"/>
    <property type="molecule type" value="Genomic_DNA"/>
</dbReference>
<feature type="binding site" evidence="4">
    <location>
        <position position="30"/>
    </location>
    <ligand>
        <name>substrate</name>
    </ligand>
</feature>
<evidence type="ECO:0000256" key="3">
    <source>
        <dbReference type="PIRSR" id="PIRSR639383-1"/>
    </source>
</evidence>
<dbReference type="FunCoup" id="H0EET0">
    <property type="interactions" value="93"/>
</dbReference>
<evidence type="ECO:0000256" key="1">
    <source>
        <dbReference type="ARBA" id="ARBA00022741"/>
    </source>
</evidence>
<dbReference type="HOGENOM" id="CLU_056776_7_3_1"/>
<feature type="binding site" evidence="4">
    <location>
        <position position="107"/>
    </location>
    <ligand>
        <name>substrate</name>
    </ligand>
</feature>
<dbReference type="OrthoDB" id="680339at2759"/>
<dbReference type="Gene3D" id="3.30.428.10">
    <property type="entry name" value="HIT-like"/>
    <property type="match status" value="1"/>
</dbReference>
<dbReference type="GO" id="GO:0000166">
    <property type="term" value="F:nucleotide binding"/>
    <property type="evidence" value="ECO:0007669"/>
    <property type="project" value="UniProtKB-KW"/>
</dbReference>
<comment type="catalytic activity">
    <reaction evidence="7">
        <text>P(1),P(3)-bis(5'-adenosyl) triphosphate + H2O = AMP + ADP + 2 H(+)</text>
        <dbReference type="Rhea" id="RHEA:13893"/>
        <dbReference type="ChEBI" id="CHEBI:15377"/>
        <dbReference type="ChEBI" id="CHEBI:15378"/>
        <dbReference type="ChEBI" id="CHEBI:58529"/>
        <dbReference type="ChEBI" id="CHEBI:456215"/>
        <dbReference type="ChEBI" id="CHEBI:456216"/>
        <dbReference type="EC" id="3.6.1.29"/>
    </reaction>
</comment>
<evidence type="ECO:0000256" key="2">
    <source>
        <dbReference type="ARBA" id="ARBA00022801"/>
    </source>
</evidence>
<sequence length="181" mass="20611">MTSKKPVHFGPFEVTDQIFYRTPLSYCLVNIKPILPGHVLVIPFRAAKRMTDLTHDEVTDLFTTVQKVQKMLAKHYFENGKVEDGSFNISIQDGKWAGQTVEHVHCHVIPRLKGDEEGDGIYERLQSEEGNVGGGLWDKRPVQEGRFPRIEDEERRARSVEVMNEEAGVFGREMGLLDGEE</sequence>
<dbReference type="PANTHER" id="PTHR46243:SF1">
    <property type="entry name" value="BIS(5'-ADENOSYL)-TRIPHOSPHATASE"/>
    <property type="match status" value="1"/>
</dbReference>
<evidence type="ECO:0000256" key="7">
    <source>
        <dbReference type="RuleBase" id="RU366076"/>
    </source>
</evidence>
<dbReference type="InterPro" id="IPR011146">
    <property type="entry name" value="HIT-like"/>
</dbReference>
<feature type="short sequence motif" description="Histidine triad motif" evidence="6">
    <location>
        <begin position="103"/>
        <end position="107"/>
    </location>
</feature>
<evidence type="ECO:0000256" key="5">
    <source>
        <dbReference type="PIRSR" id="PIRSR639383-3"/>
    </source>
</evidence>
<organism evidence="9 10">
    <name type="scientific">Glarea lozoyensis (strain ATCC 74030 / MF5533)</name>
    <dbReference type="NCBI Taxonomy" id="1104152"/>
    <lineage>
        <taxon>Eukaryota</taxon>
        <taxon>Fungi</taxon>
        <taxon>Dikarya</taxon>
        <taxon>Ascomycota</taxon>
        <taxon>Pezizomycotina</taxon>
        <taxon>Leotiomycetes</taxon>
        <taxon>Helotiales</taxon>
        <taxon>Helotiaceae</taxon>
        <taxon>Glarea</taxon>
    </lineage>
</organism>
<comment type="cofactor">
    <cofactor evidence="7">
        <name>Mn(2+)</name>
        <dbReference type="ChEBI" id="CHEBI:29035"/>
    </cofactor>
</comment>
<feature type="domain" description="HIT" evidence="8">
    <location>
        <begin position="5"/>
        <end position="118"/>
    </location>
</feature>
<protein>
    <recommendedName>
        <fullName evidence="7">Bis(5'-adenosyl)-triphosphatase</fullName>
        <ecNumber evidence="7">3.6.1.29</ecNumber>
    </recommendedName>
</protein>
<evidence type="ECO:0000256" key="4">
    <source>
        <dbReference type="PIRSR" id="PIRSR639383-2"/>
    </source>
</evidence>
<dbReference type="SUPFAM" id="SSF54197">
    <property type="entry name" value="HIT-like"/>
    <property type="match status" value="1"/>
</dbReference>
<dbReference type="FunFam" id="3.30.428.10:FF:000011">
    <property type="entry name" value="Fragile histidine triad"/>
    <property type="match status" value="1"/>
</dbReference>
<feature type="binding site" evidence="4">
    <location>
        <begin position="98"/>
        <end position="101"/>
    </location>
    <ligand>
        <name>substrate</name>
    </ligand>
</feature>
<dbReference type="GO" id="GO:0047710">
    <property type="term" value="F:bis(5'-adenosyl)-triphosphatase activity"/>
    <property type="evidence" value="ECO:0007669"/>
    <property type="project" value="UniProtKB-UniRule"/>
</dbReference>
<dbReference type="InterPro" id="IPR051884">
    <property type="entry name" value="Bis(5'-adenosyl)-TPase_reg"/>
</dbReference>
<evidence type="ECO:0000259" key="8">
    <source>
        <dbReference type="PROSITE" id="PS51084"/>
    </source>
</evidence>
<keyword evidence="1 7" id="KW-0547">Nucleotide-binding</keyword>
<dbReference type="Pfam" id="PF01230">
    <property type="entry name" value="HIT"/>
    <property type="match status" value="1"/>
</dbReference>
<dbReference type="PANTHER" id="PTHR46243">
    <property type="entry name" value="BIS(5'-ADENOSYL)-TRIPHOSPHATASE"/>
    <property type="match status" value="1"/>
</dbReference>
<dbReference type="CDD" id="cd01275">
    <property type="entry name" value="FHIT"/>
    <property type="match status" value="1"/>
</dbReference>
<evidence type="ECO:0000256" key="6">
    <source>
        <dbReference type="PROSITE-ProRule" id="PRU00464"/>
    </source>
</evidence>
<comment type="caution">
    <text evidence="9">The sequence shown here is derived from an EMBL/GenBank/DDBJ whole genome shotgun (WGS) entry which is preliminary data.</text>
</comment>
<evidence type="ECO:0000313" key="10">
    <source>
        <dbReference type="Proteomes" id="UP000005446"/>
    </source>
</evidence>
<keyword evidence="10" id="KW-1185">Reference proteome</keyword>
<feature type="binding site" evidence="4">
    <location>
        <position position="92"/>
    </location>
    <ligand>
        <name>substrate</name>
    </ligand>
</feature>
<gene>
    <name evidence="9" type="ORF">M7I_0964</name>
</gene>
<feature type="active site" description="Tele-AMP-histidine intermediate" evidence="3">
    <location>
        <position position="105"/>
    </location>
</feature>
<reference evidence="9 10" key="1">
    <citation type="journal article" date="2012" name="Eukaryot. Cell">
        <title>Genome sequence of the fungus Glarea lozoyensis: the first genome sequence of a species from the Helotiaceae family.</title>
        <authorList>
            <person name="Youssar L."/>
            <person name="Gruening B.A."/>
            <person name="Erxleben A."/>
            <person name="Guenther S."/>
            <person name="Huettel W."/>
        </authorList>
    </citation>
    <scope>NUCLEOTIDE SEQUENCE [LARGE SCALE GENOMIC DNA]</scope>
    <source>
        <strain evidence="10">ATCC 74030 / MF5533</strain>
    </source>
</reference>